<dbReference type="InterPro" id="IPR052358">
    <property type="entry name" value="Aro_Compnd_Degr_Hydrolases"/>
</dbReference>
<dbReference type="InterPro" id="IPR006680">
    <property type="entry name" value="Amidohydro-rel"/>
</dbReference>
<sequence length="250" mass="28799">MGEPPFVHNDAMSTARPEYPGLVEDLIRYMDLNQIDRTVLIQCMYHGYDNSYMCDCLRRFPDRLHGVALIDPKMPGAAEELQRLYHEHGVEGMRLYPIKDQDASWLAGEEQNALWETARELNVPFTWFGRCTQIPLLEPMLQRFPEVNVIVDHLGEPKMAEDIDEEFSLLLAAARYPNLYIKATRIDGISQQPWPHEDVHPYVSAVHQAFGAQRMLGCTGFPEDPQRGEAVGFRVVEQAMDFLSFEDKEW</sequence>
<dbReference type="EMBL" id="UINC01074731">
    <property type="protein sequence ID" value="SVC12214.1"/>
    <property type="molecule type" value="Genomic_DNA"/>
</dbReference>
<evidence type="ECO:0000259" key="1">
    <source>
        <dbReference type="Pfam" id="PF04909"/>
    </source>
</evidence>
<name>A0A382JIM4_9ZZZZ</name>
<dbReference type="PANTHER" id="PTHR35563:SF2">
    <property type="entry name" value="BARREL METAL-DEPENDENT HYDROLASE, PUTATIVE (AFU_ORTHOLOGUE AFUA_1G16240)-RELATED"/>
    <property type="match status" value="1"/>
</dbReference>
<dbReference type="AlphaFoldDB" id="A0A382JIM4"/>
<reference evidence="2" key="1">
    <citation type="submission" date="2018-05" db="EMBL/GenBank/DDBJ databases">
        <authorList>
            <person name="Lanie J.A."/>
            <person name="Ng W.-L."/>
            <person name="Kazmierczak K.M."/>
            <person name="Andrzejewski T.M."/>
            <person name="Davidsen T.M."/>
            <person name="Wayne K.J."/>
            <person name="Tettelin H."/>
            <person name="Glass J.I."/>
            <person name="Rusch D."/>
            <person name="Podicherti R."/>
            <person name="Tsui H.-C.T."/>
            <person name="Winkler M.E."/>
        </authorList>
    </citation>
    <scope>NUCLEOTIDE SEQUENCE</scope>
</reference>
<accession>A0A382JIM4</accession>
<dbReference type="PANTHER" id="PTHR35563">
    <property type="entry name" value="BARREL METAL-DEPENDENT HYDROLASE, PUTATIVE (AFU_ORTHOLOGUE AFUA_1G16240)-RELATED"/>
    <property type="match status" value="1"/>
</dbReference>
<dbReference type="SUPFAM" id="SSF51556">
    <property type="entry name" value="Metallo-dependent hydrolases"/>
    <property type="match status" value="1"/>
</dbReference>
<dbReference type="Pfam" id="PF04909">
    <property type="entry name" value="Amidohydro_2"/>
    <property type="match status" value="1"/>
</dbReference>
<dbReference type="InterPro" id="IPR032466">
    <property type="entry name" value="Metal_Hydrolase"/>
</dbReference>
<dbReference type="GO" id="GO:0016787">
    <property type="term" value="F:hydrolase activity"/>
    <property type="evidence" value="ECO:0007669"/>
    <property type="project" value="InterPro"/>
</dbReference>
<gene>
    <name evidence="2" type="ORF">METZ01_LOCUS265068</name>
</gene>
<evidence type="ECO:0000313" key="2">
    <source>
        <dbReference type="EMBL" id="SVC12214.1"/>
    </source>
</evidence>
<organism evidence="2">
    <name type="scientific">marine metagenome</name>
    <dbReference type="NCBI Taxonomy" id="408172"/>
    <lineage>
        <taxon>unclassified sequences</taxon>
        <taxon>metagenomes</taxon>
        <taxon>ecological metagenomes</taxon>
    </lineage>
</organism>
<feature type="non-terminal residue" evidence="2">
    <location>
        <position position="250"/>
    </location>
</feature>
<dbReference type="Gene3D" id="3.20.20.140">
    <property type="entry name" value="Metal-dependent hydrolases"/>
    <property type="match status" value="1"/>
</dbReference>
<feature type="domain" description="Amidohydrolase-related" evidence="1">
    <location>
        <begin position="21"/>
        <end position="221"/>
    </location>
</feature>
<protein>
    <recommendedName>
        <fullName evidence="1">Amidohydrolase-related domain-containing protein</fullName>
    </recommendedName>
</protein>
<proteinExistence type="predicted"/>